<protein>
    <recommendedName>
        <fullName evidence="3">Lipoprotein</fullName>
    </recommendedName>
</protein>
<sequence>MQIILVLFIAILLGCSHNNKVNENEKHYVHIDGRDTTRIRLIRFPNRFYGEMVNTKPGGYRVIGEISENVKGDTLIGDYHYTPYKWKEKKRVPFAVLADGNNYLEGKGKVLIYMGIPYYVENTLSFQNPKRIFIPE</sequence>
<evidence type="ECO:0000313" key="2">
    <source>
        <dbReference type="Proteomes" id="UP001597205"/>
    </source>
</evidence>
<dbReference type="RefSeq" id="WP_380897715.1">
    <property type="nucleotide sequence ID" value="NZ_JBHTKY010000024.1"/>
</dbReference>
<evidence type="ECO:0000313" key="1">
    <source>
        <dbReference type="EMBL" id="MFD1166793.1"/>
    </source>
</evidence>
<keyword evidence="2" id="KW-1185">Reference proteome</keyword>
<gene>
    <name evidence="1" type="ORF">ACFQ2C_14375</name>
</gene>
<accession>A0ABW3RNJ7</accession>
<dbReference type="Proteomes" id="UP001597205">
    <property type="component" value="Unassembled WGS sequence"/>
</dbReference>
<reference evidence="2" key="1">
    <citation type="journal article" date="2019" name="Int. J. Syst. Evol. Microbiol.">
        <title>The Global Catalogue of Microorganisms (GCM) 10K type strain sequencing project: providing services to taxonomists for standard genome sequencing and annotation.</title>
        <authorList>
            <consortium name="The Broad Institute Genomics Platform"/>
            <consortium name="The Broad Institute Genome Sequencing Center for Infectious Disease"/>
            <person name="Wu L."/>
            <person name="Ma J."/>
        </authorList>
    </citation>
    <scope>NUCLEOTIDE SEQUENCE [LARGE SCALE GENOMIC DNA]</scope>
    <source>
        <strain evidence="2">CCUG 52468</strain>
    </source>
</reference>
<evidence type="ECO:0008006" key="3">
    <source>
        <dbReference type="Google" id="ProtNLM"/>
    </source>
</evidence>
<proteinExistence type="predicted"/>
<comment type="caution">
    <text evidence="1">The sequence shown here is derived from an EMBL/GenBank/DDBJ whole genome shotgun (WGS) entry which is preliminary data.</text>
</comment>
<dbReference type="EMBL" id="JBHTKY010000024">
    <property type="protein sequence ID" value="MFD1166793.1"/>
    <property type="molecule type" value="Genomic_DNA"/>
</dbReference>
<organism evidence="1 2">
    <name type="scientific">Sphingobacterium daejeonense</name>
    <dbReference type="NCBI Taxonomy" id="371142"/>
    <lineage>
        <taxon>Bacteria</taxon>
        <taxon>Pseudomonadati</taxon>
        <taxon>Bacteroidota</taxon>
        <taxon>Sphingobacteriia</taxon>
        <taxon>Sphingobacteriales</taxon>
        <taxon>Sphingobacteriaceae</taxon>
        <taxon>Sphingobacterium</taxon>
    </lineage>
</organism>
<name>A0ABW3RNJ7_9SPHI</name>